<dbReference type="InterPro" id="IPR012423">
    <property type="entry name" value="Eaf7/MRGBP"/>
</dbReference>
<dbReference type="PANTHER" id="PTHR13581:SF5">
    <property type="entry name" value="MRG_MORF4L-BINDING PROTEIN"/>
    <property type="match status" value="1"/>
</dbReference>
<protein>
    <submittedName>
        <fullName evidence="8">Uncharacterized protein</fullName>
    </submittedName>
</protein>
<comment type="caution">
    <text evidence="8">The sequence shown here is derived from an EMBL/GenBank/DDBJ whole genome shotgun (WGS) entry which is preliminary data.</text>
</comment>
<dbReference type="AlphaFoldDB" id="A0A9P6N8L7"/>
<evidence type="ECO:0000256" key="2">
    <source>
        <dbReference type="ARBA" id="ARBA00007117"/>
    </source>
</evidence>
<keyword evidence="5" id="KW-0804">Transcription</keyword>
<reference evidence="8" key="1">
    <citation type="submission" date="2013-11" db="EMBL/GenBank/DDBJ databases">
        <title>Genome sequence of the fusiform rust pathogen reveals effectors for host alternation and coevolution with pine.</title>
        <authorList>
            <consortium name="DOE Joint Genome Institute"/>
            <person name="Smith K."/>
            <person name="Pendleton A."/>
            <person name="Kubisiak T."/>
            <person name="Anderson C."/>
            <person name="Salamov A."/>
            <person name="Aerts A."/>
            <person name="Riley R."/>
            <person name="Clum A."/>
            <person name="Lindquist E."/>
            <person name="Ence D."/>
            <person name="Campbell M."/>
            <person name="Kronenberg Z."/>
            <person name="Feau N."/>
            <person name="Dhillon B."/>
            <person name="Hamelin R."/>
            <person name="Burleigh J."/>
            <person name="Smith J."/>
            <person name="Yandell M."/>
            <person name="Nelson C."/>
            <person name="Grigoriev I."/>
            <person name="Davis J."/>
        </authorList>
    </citation>
    <scope>NUCLEOTIDE SEQUENCE</scope>
    <source>
        <strain evidence="8">G11</strain>
    </source>
</reference>
<dbReference type="GO" id="GO:0006325">
    <property type="term" value="P:chromatin organization"/>
    <property type="evidence" value="ECO:0007669"/>
    <property type="project" value="UniProtKB-KW"/>
</dbReference>
<comment type="similarity">
    <text evidence="2">Belongs to the EAF7 family.</text>
</comment>
<keyword evidence="9" id="KW-1185">Reference proteome</keyword>
<evidence type="ECO:0000256" key="4">
    <source>
        <dbReference type="ARBA" id="ARBA00023015"/>
    </source>
</evidence>
<evidence type="ECO:0000313" key="8">
    <source>
        <dbReference type="EMBL" id="KAG0139443.1"/>
    </source>
</evidence>
<gene>
    <name evidence="8" type="ORF">CROQUDRAFT_54710</name>
</gene>
<dbReference type="GO" id="GO:0006357">
    <property type="term" value="P:regulation of transcription by RNA polymerase II"/>
    <property type="evidence" value="ECO:0007669"/>
    <property type="project" value="TreeGrafter"/>
</dbReference>
<accession>A0A9P6N8L7</accession>
<dbReference type="Pfam" id="PF07904">
    <property type="entry name" value="Eaf7"/>
    <property type="match status" value="1"/>
</dbReference>
<proteinExistence type="inferred from homology"/>
<dbReference type="PANTHER" id="PTHR13581">
    <property type="entry name" value="MRG-BINDING PROTEIN"/>
    <property type="match status" value="1"/>
</dbReference>
<feature type="compositionally biased region" description="Basic residues" evidence="7">
    <location>
        <begin position="227"/>
        <end position="242"/>
    </location>
</feature>
<feature type="region of interest" description="Disordered" evidence="7">
    <location>
        <begin position="125"/>
        <end position="242"/>
    </location>
</feature>
<dbReference type="EMBL" id="MU167590">
    <property type="protein sequence ID" value="KAG0139443.1"/>
    <property type="molecule type" value="Genomic_DNA"/>
</dbReference>
<keyword evidence="4" id="KW-0805">Transcription regulation</keyword>
<dbReference type="OrthoDB" id="5595141at2759"/>
<evidence type="ECO:0000256" key="7">
    <source>
        <dbReference type="SAM" id="MobiDB-lite"/>
    </source>
</evidence>
<evidence type="ECO:0000256" key="1">
    <source>
        <dbReference type="ARBA" id="ARBA00004123"/>
    </source>
</evidence>
<dbReference type="GO" id="GO:0035267">
    <property type="term" value="C:NuA4 histone acetyltransferase complex"/>
    <property type="evidence" value="ECO:0007669"/>
    <property type="project" value="TreeGrafter"/>
</dbReference>
<feature type="compositionally biased region" description="Acidic residues" evidence="7">
    <location>
        <begin position="172"/>
        <end position="192"/>
    </location>
</feature>
<sequence>MEVNVCGPQGVLATPNGETAFFRAVIRYRPRGSHRHFAVMGMCKELERELNTSISSEDVWSLLRSCYNIDILNERDLEVLDDSDPSHLCKDSAGDRFSEFQLPIHPTTPSDLSFLSFINQRRLETIPSPVSSPDPLSFKHPRDQSRRMRSGSVGIAPIKIESRHADTITAEDGMESDLTEQEDLDEEDEDSVPEQPKSRRFSTRRPSVDTSNARGRGSGSGISSRGRGGRGRGRGRKKKVCL</sequence>
<evidence type="ECO:0000256" key="5">
    <source>
        <dbReference type="ARBA" id="ARBA00023163"/>
    </source>
</evidence>
<dbReference type="Proteomes" id="UP000886653">
    <property type="component" value="Unassembled WGS sequence"/>
</dbReference>
<comment type="subcellular location">
    <subcellularLocation>
        <location evidence="1">Nucleus</location>
    </subcellularLocation>
</comment>
<evidence type="ECO:0000256" key="3">
    <source>
        <dbReference type="ARBA" id="ARBA00022853"/>
    </source>
</evidence>
<name>A0A9P6N8L7_9BASI</name>
<organism evidence="8 9">
    <name type="scientific">Cronartium quercuum f. sp. fusiforme G11</name>
    <dbReference type="NCBI Taxonomy" id="708437"/>
    <lineage>
        <taxon>Eukaryota</taxon>
        <taxon>Fungi</taxon>
        <taxon>Dikarya</taxon>
        <taxon>Basidiomycota</taxon>
        <taxon>Pucciniomycotina</taxon>
        <taxon>Pucciniomycetes</taxon>
        <taxon>Pucciniales</taxon>
        <taxon>Coleosporiaceae</taxon>
        <taxon>Cronartium</taxon>
    </lineage>
</organism>
<dbReference type="GO" id="GO:0005634">
    <property type="term" value="C:nucleus"/>
    <property type="evidence" value="ECO:0007669"/>
    <property type="project" value="UniProtKB-SubCell"/>
</dbReference>
<keyword evidence="3" id="KW-0156">Chromatin regulator</keyword>
<keyword evidence="6" id="KW-0539">Nucleus</keyword>
<feature type="compositionally biased region" description="Polar residues" evidence="7">
    <location>
        <begin position="204"/>
        <end position="213"/>
    </location>
</feature>
<evidence type="ECO:0000313" key="9">
    <source>
        <dbReference type="Proteomes" id="UP000886653"/>
    </source>
</evidence>
<evidence type="ECO:0000256" key="6">
    <source>
        <dbReference type="ARBA" id="ARBA00023242"/>
    </source>
</evidence>